<evidence type="ECO:0000256" key="5">
    <source>
        <dbReference type="PIRSR" id="PIRSR606689-1"/>
    </source>
</evidence>
<proteinExistence type="inferred from homology"/>
<dbReference type="GO" id="GO:0005525">
    <property type="term" value="F:GTP binding"/>
    <property type="evidence" value="ECO:0007669"/>
    <property type="project" value="UniProtKB-KW"/>
</dbReference>
<dbReference type="InterPro" id="IPR006689">
    <property type="entry name" value="Small_GTPase_ARF/SAR"/>
</dbReference>
<organism evidence="7">
    <name type="scientific">Schistocephalus solidus</name>
    <name type="common">Tapeworm</name>
    <dbReference type="NCBI Taxonomy" id="70667"/>
    <lineage>
        <taxon>Eukaryota</taxon>
        <taxon>Metazoa</taxon>
        <taxon>Spiralia</taxon>
        <taxon>Lophotrochozoa</taxon>
        <taxon>Platyhelminthes</taxon>
        <taxon>Cestoda</taxon>
        <taxon>Eucestoda</taxon>
        <taxon>Diphyllobothriidea</taxon>
        <taxon>Diphyllobothriidae</taxon>
        <taxon>Schistocephalus</taxon>
    </lineage>
</organism>
<feature type="binding site" evidence="5">
    <location>
        <position position="47"/>
    </location>
    <ligand>
        <name>GTP</name>
        <dbReference type="ChEBI" id="CHEBI:37565"/>
    </ligand>
</feature>
<reference evidence="7" key="1">
    <citation type="submission" date="2016-06" db="UniProtKB">
        <authorList>
            <consortium name="WormBaseParasite"/>
        </authorList>
    </citation>
    <scope>IDENTIFICATION</scope>
</reference>
<feature type="binding site" evidence="6">
    <location>
        <position position="25"/>
    </location>
    <ligand>
        <name>Mg(2+)</name>
        <dbReference type="ChEBI" id="CHEBI:18420"/>
    </ligand>
</feature>
<dbReference type="Pfam" id="PF00025">
    <property type="entry name" value="Arf"/>
    <property type="match status" value="1"/>
</dbReference>
<keyword evidence="3 5" id="KW-0547">Nucleotide-binding</keyword>
<dbReference type="InterPro" id="IPR024156">
    <property type="entry name" value="Small_GTPase_ARF"/>
</dbReference>
<evidence type="ECO:0000256" key="1">
    <source>
        <dbReference type="ARBA" id="ARBA00010290"/>
    </source>
</evidence>
<evidence type="ECO:0000313" key="7">
    <source>
        <dbReference type="WBParaSite" id="SSLN_0000947801-mRNA-1"/>
    </source>
</evidence>
<comment type="similarity">
    <text evidence="1">Belongs to the small GTPase superfamily. Arf family.</text>
</comment>
<dbReference type="SMART" id="SM00178">
    <property type="entry name" value="SAR"/>
    <property type="match status" value="1"/>
</dbReference>
<protein>
    <recommendedName>
        <fullName evidence="2">ADP-ribosylation factor-like protein 6</fullName>
    </recommendedName>
</protein>
<dbReference type="SMART" id="SM00177">
    <property type="entry name" value="ARF"/>
    <property type="match status" value="1"/>
</dbReference>
<keyword evidence="6" id="KW-0479">Metal-binding</keyword>
<dbReference type="GO" id="GO:0046872">
    <property type="term" value="F:metal ion binding"/>
    <property type="evidence" value="ECO:0007669"/>
    <property type="project" value="UniProtKB-KW"/>
</dbReference>
<keyword evidence="4 5" id="KW-0342">GTP-binding</keyword>
<name>A0A183SY31_SCHSO</name>
<dbReference type="PRINTS" id="PR00328">
    <property type="entry name" value="SAR1GTPBP"/>
</dbReference>
<accession>A0A183SY31</accession>
<evidence type="ECO:0000256" key="3">
    <source>
        <dbReference type="ARBA" id="ARBA00022741"/>
    </source>
</evidence>
<dbReference type="InterPro" id="IPR027417">
    <property type="entry name" value="P-loop_NTPase"/>
</dbReference>
<dbReference type="PANTHER" id="PTHR11711">
    <property type="entry name" value="ADP RIBOSYLATION FACTOR-RELATED"/>
    <property type="match status" value="1"/>
</dbReference>
<dbReference type="PROSITE" id="PS51417">
    <property type="entry name" value="ARF"/>
    <property type="match status" value="1"/>
</dbReference>
<evidence type="ECO:0000256" key="2">
    <source>
        <dbReference type="ARBA" id="ARBA00019766"/>
    </source>
</evidence>
<evidence type="ECO:0000256" key="4">
    <source>
        <dbReference type="ARBA" id="ARBA00023134"/>
    </source>
</evidence>
<dbReference type="FunFam" id="3.40.50.300:FF:001166">
    <property type="entry name" value="ADP-ribosylation factor D"/>
    <property type="match status" value="1"/>
</dbReference>
<feature type="binding site" evidence="5">
    <location>
        <begin position="105"/>
        <end position="108"/>
    </location>
    <ligand>
        <name>GTP</name>
        <dbReference type="ChEBI" id="CHEBI:37565"/>
    </ligand>
</feature>
<dbReference type="Gene3D" id="3.40.50.300">
    <property type="entry name" value="P-loop containing nucleotide triphosphate hydrolases"/>
    <property type="match status" value="1"/>
</dbReference>
<sequence length="164" mass="18375">LDGSGKSTIVNHLQGTCPKQIIIPTIGFSIHRITLKHLTFTCFDMSGQGRYRNLWEHYYQEIDGIIFVVDSTDKLRLLVASDEMEQLLSHKKIVNRPIPLLVLANKKDIGGAYTASQIANALGLANVRNRPWNISSASALTGEGMQNSMSWFIDEVRIYLAESR</sequence>
<evidence type="ECO:0000256" key="6">
    <source>
        <dbReference type="PIRSR" id="PIRSR606689-2"/>
    </source>
</evidence>
<keyword evidence="6" id="KW-0460">Magnesium</keyword>
<dbReference type="WBParaSite" id="SSLN_0000947801-mRNA-1">
    <property type="protein sequence ID" value="SSLN_0000947801-mRNA-1"/>
    <property type="gene ID" value="SSLN_0000947801"/>
</dbReference>
<feature type="binding site" evidence="6">
    <location>
        <position position="7"/>
    </location>
    <ligand>
        <name>Mg(2+)</name>
        <dbReference type="ChEBI" id="CHEBI:18420"/>
    </ligand>
</feature>
<dbReference type="SUPFAM" id="SSF52540">
    <property type="entry name" value="P-loop containing nucleoside triphosphate hydrolases"/>
    <property type="match status" value="1"/>
</dbReference>
<dbReference type="AlphaFoldDB" id="A0A183SY31"/>
<dbReference type="GO" id="GO:0003924">
    <property type="term" value="F:GTPase activity"/>
    <property type="evidence" value="ECO:0007669"/>
    <property type="project" value="InterPro"/>
</dbReference>